<dbReference type="SUPFAM" id="SSF56672">
    <property type="entry name" value="DNA/RNA polymerases"/>
    <property type="match status" value="1"/>
</dbReference>
<evidence type="ECO:0000313" key="2">
    <source>
        <dbReference type="Proteomes" id="UP000257109"/>
    </source>
</evidence>
<dbReference type="InterPro" id="IPR043502">
    <property type="entry name" value="DNA/RNA_pol_sf"/>
</dbReference>
<evidence type="ECO:0000313" key="1">
    <source>
        <dbReference type="EMBL" id="RDY04390.1"/>
    </source>
</evidence>
<dbReference type="InterPro" id="IPR043128">
    <property type="entry name" value="Rev_trsase/Diguanyl_cyclase"/>
</dbReference>
<reference evidence="1" key="1">
    <citation type="submission" date="2018-05" db="EMBL/GenBank/DDBJ databases">
        <title>Draft genome of Mucuna pruriens seed.</title>
        <authorList>
            <person name="Nnadi N.E."/>
            <person name="Vos R."/>
            <person name="Hasami M.H."/>
            <person name="Devisetty U.K."/>
            <person name="Aguiy J.C."/>
        </authorList>
    </citation>
    <scope>NUCLEOTIDE SEQUENCE [LARGE SCALE GENOMIC DNA]</scope>
    <source>
        <strain evidence="1">JCA_2017</strain>
    </source>
</reference>
<dbReference type="EMBL" id="QJKJ01002092">
    <property type="protein sequence ID" value="RDY04390.1"/>
    <property type="molecule type" value="Genomic_DNA"/>
</dbReference>
<dbReference type="OrthoDB" id="437338at2759"/>
<keyword evidence="2" id="KW-1185">Reference proteome</keyword>
<name>A0A371HNN3_MUCPR</name>
<protein>
    <recommendedName>
        <fullName evidence="3">Reverse transcriptase domain-containing protein</fullName>
    </recommendedName>
</protein>
<organism evidence="1 2">
    <name type="scientific">Mucuna pruriens</name>
    <name type="common">Velvet bean</name>
    <name type="synonym">Dolichos pruriens</name>
    <dbReference type="NCBI Taxonomy" id="157652"/>
    <lineage>
        <taxon>Eukaryota</taxon>
        <taxon>Viridiplantae</taxon>
        <taxon>Streptophyta</taxon>
        <taxon>Embryophyta</taxon>
        <taxon>Tracheophyta</taxon>
        <taxon>Spermatophyta</taxon>
        <taxon>Magnoliopsida</taxon>
        <taxon>eudicotyledons</taxon>
        <taxon>Gunneridae</taxon>
        <taxon>Pentapetalae</taxon>
        <taxon>rosids</taxon>
        <taxon>fabids</taxon>
        <taxon>Fabales</taxon>
        <taxon>Fabaceae</taxon>
        <taxon>Papilionoideae</taxon>
        <taxon>50 kb inversion clade</taxon>
        <taxon>NPAAA clade</taxon>
        <taxon>indigoferoid/millettioid clade</taxon>
        <taxon>Phaseoleae</taxon>
        <taxon>Mucuna</taxon>
    </lineage>
</organism>
<gene>
    <name evidence="1" type="ORF">CR513_11911</name>
</gene>
<dbReference type="Proteomes" id="UP000257109">
    <property type="component" value="Unassembled WGS sequence"/>
</dbReference>
<evidence type="ECO:0008006" key="3">
    <source>
        <dbReference type="Google" id="ProtNLM"/>
    </source>
</evidence>
<sequence>MGATLSNSVAYKDNLEDTNLIPCLEKLCGACIFSKIDMRSDGWKIAFKTKFGLYEWLAMPFGLMNA</sequence>
<dbReference type="Gene3D" id="3.10.10.10">
    <property type="entry name" value="HIV Type 1 Reverse Transcriptase, subunit A, domain 1"/>
    <property type="match status" value="1"/>
</dbReference>
<proteinExistence type="predicted"/>
<accession>A0A371HNN3</accession>
<comment type="caution">
    <text evidence="1">The sequence shown here is derived from an EMBL/GenBank/DDBJ whole genome shotgun (WGS) entry which is preliminary data.</text>
</comment>
<feature type="non-terminal residue" evidence="1">
    <location>
        <position position="1"/>
    </location>
</feature>
<dbReference type="AlphaFoldDB" id="A0A371HNN3"/>
<dbReference type="Gene3D" id="3.30.70.270">
    <property type="match status" value="1"/>
</dbReference>